<dbReference type="EMBL" id="BRYB01000242">
    <property type="protein sequence ID" value="GMI26049.1"/>
    <property type="molecule type" value="Genomic_DNA"/>
</dbReference>
<reference evidence="1 2" key="1">
    <citation type="journal article" date="2023" name="Commun. Biol.">
        <title>Genome analysis of Parmales, the sister group of diatoms, reveals the evolutionary specialization of diatoms from phago-mixotrophs to photoautotrophs.</title>
        <authorList>
            <person name="Ban H."/>
            <person name="Sato S."/>
            <person name="Yoshikawa S."/>
            <person name="Yamada K."/>
            <person name="Nakamura Y."/>
            <person name="Ichinomiya M."/>
            <person name="Sato N."/>
            <person name="Blanc-Mathieu R."/>
            <person name="Endo H."/>
            <person name="Kuwata A."/>
            <person name="Ogata H."/>
        </authorList>
    </citation>
    <scope>NUCLEOTIDE SEQUENCE [LARGE SCALE GENOMIC DNA]</scope>
</reference>
<dbReference type="Proteomes" id="UP001165060">
    <property type="component" value="Unassembled WGS sequence"/>
</dbReference>
<sequence length="182" mass="19438">MLGLKLDLYQPKYANMTMVWTVTKCPPENAVVGPYGVGTKFSAMNILMKEEILEVTECTFVKGEMGKVVFRARGIDAIYITKALPNGDCEYTLAQDGPKMGSEVFANAMAMQLRTMKAFVEANAAAISAEAPLDQLVEVAEHGAAQNIMANSIAGQLAKANAQVVANAAYNGARSGAYHSSH</sequence>
<evidence type="ECO:0000313" key="1">
    <source>
        <dbReference type="EMBL" id="GMI26049.1"/>
    </source>
</evidence>
<accession>A0ABQ6MHR0</accession>
<keyword evidence="2" id="KW-1185">Reference proteome</keyword>
<comment type="caution">
    <text evidence="1">The sequence shown here is derived from an EMBL/GenBank/DDBJ whole genome shotgun (WGS) entry which is preliminary data.</text>
</comment>
<organism evidence="1 2">
    <name type="scientific">Tetraparma gracilis</name>
    <dbReference type="NCBI Taxonomy" id="2962635"/>
    <lineage>
        <taxon>Eukaryota</taxon>
        <taxon>Sar</taxon>
        <taxon>Stramenopiles</taxon>
        <taxon>Ochrophyta</taxon>
        <taxon>Bolidophyceae</taxon>
        <taxon>Parmales</taxon>
        <taxon>Triparmaceae</taxon>
        <taxon>Tetraparma</taxon>
    </lineage>
</organism>
<proteinExistence type="predicted"/>
<protein>
    <submittedName>
        <fullName evidence="1">Uncharacterized protein</fullName>
    </submittedName>
</protein>
<name>A0ABQ6MHR0_9STRA</name>
<evidence type="ECO:0000313" key="2">
    <source>
        <dbReference type="Proteomes" id="UP001165060"/>
    </source>
</evidence>
<gene>
    <name evidence="1" type="ORF">TeGR_g10890</name>
</gene>